<dbReference type="InterPro" id="IPR011642">
    <property type="entry name" value="Gate_dom"/>
</dbReference>
<dbReference type="Pfam" id="PF07670">
    <property type="entry name" value="Gate"/>
    <property type="match status" value="1"/>
</dbReference>
<protein>
    <submittedName>
        <fullName evidence="3">Nucleoside recognition membrane protein YjiH</fullName>
    </submittedName>
</protein>
<feature type="domain" description="Nucleoside transporter/FeoB GTPase Gate" evidence="2">
    <location>
        <begin position="142"/>
        <end position="240"/>
    </location>
</feature>
<gene>
    <name evidence="3" type="ORF">HNR32_001867</name>
</gene>
<dbReference type="Proteomes" id="UP000559117">
    <property type="component" value="Unassembled WGS sequence"/>
</dbReference>
<feature type="transmembrane region" description="Helical" evidence="1">
    <location>
        <begin position="57"/>
        <end position="81"/>
    </location>
</feature>
<accession>A0A840UUW0</accession>
<feature type="transmembrane region" description="Helical" evidence="1">
    <location>
        <begin position="244"/>
        <end position="266"/>
    </location>
</feature>
<comment type="caution">
    <text evidence="3">The sequence shown here is derived from an EMBL/GenBank/DDBJ whole genome shotgun (WGS) entry which is preliminary data.</text>
</comment>
<sequence length="451" mass="49386">MEKTLDLTEKKNNFTAVSKFLCCSGFGIFMFLCPLNGTQEGFTTGLSLLTDMLDKFLQQNIPGLLTAIVAISALSAVIALFNKPKILKKYKWLYELIVVSKTYLLTRIIALIITICVVFKMGPVILQSDSTGAGMISLSQTLIAIAVVLSFILPFLTDCGIMEFTGILLKPLIRPLFRVPGRASVDLIASWLASSNTAVLITAGQYNSGFYSKREAATIMTNFSLVSIPFCMVVAQTLNITAHFLLLYSSVTIIGLLLAVIGARLYPLGNLPDSYRGEKKINEEVPKDSSLFRWAMLEALQRADQFSLKKAMYDGIKMTIGILMDLIPIVIAWGTIGSLLVNETPIFHWISYPMGAYMNLLGISDAFNIAPAALVGFIDMFIPALITNAATPEKTRFIIAGLSLVQIVYLTEVGSIIVKSNVGLNLKKLFIIFLERTIIALPLLALVAKLL</sequence>
<keyword evidence="4" id="KW-1185">Reference proteome</keyword>
<dbReference type="RefSeq" id="WP_183861901.1">
    <property type="nucleotide sequence ID" value="NZ_JACHFH010000022.1"/>
</dbReference>
<feature type="transmembrane region" description="Helical" evidence="1">
    <location>
        <begin position="429"/>
        <end position="448"/>
    </location>
</feature>
<name>A0A840UUW0_9FIRM</name>
<feature type="transmembrane region" description="Helical" evidence="1">
    <location>
        <begin position="397"/>
        <end position="417"/>
    </location>
</feature>
<keyword evidence="1" id="KW-1133">Transmembrane helix</keyword>
<feature type="transmembrane region" description="Helical" evidence="1">
    <location>
        <begin position="219"/>
        <end position="238"/>
    </location>
</feature>
<keyword evidence="1" id="KW-0812">Transmembrane</keyword>
<feature type="transmembrane region" description="Helical" evidence="1">
    <location>
        <begin position="318"/>
        <end position="341"/>
    </location>
</feature>
<reference evidence="3 4" key="1">
    <citation type="submission" date="2020-08" db="EMBL/GenBank/DDBJ databases">
        <title>Genomic Encyclopedia of Type Strains, Phase IV (KMG-IV): sequencing the most valuable type-strain genomes for metagenomic binning, comparative biology and taxonomic classification.</title>
        <authorList>
            <person name="Goeker M."/>
        </authorList>
    </citation>
    <scope>NUCLEOTIDE SEQUENCE [LARGE SCALE GENOMIC DNA]</scope>
    <source>
        <strain evidence="3 4">DSM 24661</strain>
    </source>
</reference>
<feature type="transmembrane region" description="Helical" evidence="1">
    <location>
        <begin position="102"/>
        <end position="122"/>
    </location>
</feature>
<organism evidence="3 4">
    <name type="scientific">Pectinatus brassicae</name>
    <dbReference type="NCBI Taxonomy" id="862415"/>
    <lineage>
        <taxon>Bacteria</taxon>
        <taxon>Bacillati</taxon>
        <taxon>Bacillota</taxon>
        <taxon>Negativicutes</taxon>
        <taxon>Selenomonadales</taxon>
        <taxon>Selenomonadaceae</taxon>
        <taxon>Pectinatus</taxon>
    </lineage>
</organism>
<evidence type="ECO:0000313" key="4">
    <source>
        <dbReference type="Proteomes" id="UP000559117"/>
    </source>
</evidence>
<feature type="transmembrane region" description="Helical" evidence="1">
    <location>
        <begin position="142"/>
        <end position="169"/>
    </location>
</feature>
<keyword evidence="1" id="KW-0472">Membrane</keyword>
<proteinExistence type="predicted"/>
<feature type="transmembrane region" description="Helical" evidence="1">
    <location>
        <begin position="20"/>
        <end position="37"/>
    </location>
</feature>
<dbReference type="AlphaFoldDB" id="A0A840UUW0"/>
<feature type="transmembrane region" description="Helical" evidence="1">
    <location>
        <begin position="361"/>
        <end position="385"/>
    </location>
</feature>
<evidence type="ECO:0000259" key="2">
    <source>
        <dbReference type="Pfam" id="PF07670"/>
    </source>
</evidence>
<dbReference type="EMBL" id="JACHFH010000022">
    <property type="protein sequence ID" value="MBB5336713.1"/>
    <property type="molecule type" value="Genomic_DNA"/>
</dbReference>
<evidence type="ECO:0000313" key="3">
    <source>
        <dbReference type="EMBL" id="MBB5336713.1"/>
    </source>
</evidence>
<evidence type="ECO:0000256" key="1">
    <source>
        <dbReference type="SAM" id="Phobius"/>
    </source>
</evidence>